<keyword evidence="1" id="KW-0472">Membrane</keyword>
<gene>
    <name evidence="2" type="ORF">DMW51_01915</name>
</gene>
<name>A0ABX5NNN5_SERMA</name>
<proteinExistence type="predicted"/>
<protein>
    <recommendedName>
        <fullName evidence="4">Invasion associated locus B family protein</fullName>
    </recommendedName>
</protein>
<reference evidence="2" key="2">
    <citation type="submission" date="2018-06" db="EMBL/GenBank/DDBJ databases">
        <authorList>
            <person name="Martins R.C."/>
            <person name="Perdigao-Neto L.V."/>
            <person name="Costa S.F."/>
            <person name="Levin A.S.S."/>
        </authorList>
    </citation>
    <scope>NUCLEOTIDE SEQUENCE</scope>
    <source>
        <strain evidence="2">1283</strain>
    </source>
</reference>
<evidence type="ECO:0000313" key="2">
    <source>
        <dbReference type="EMBL" id="PYA74518.1"/>
    </source>
</evidence>
<dbReference type="RefSeq" id="WP_110593114.1">
    <property type="nucleotide sequence ID" value="NZ_JAOWIM010000016.1"/>
</dbReference>
<accession>A0ABX5NNN5</accession>
<dbReference type="Proteomes" id="UP000247823">
    <property type="component" value="Unassembled WGS sequence"/>
</dbReference>
<keyword evidence="1" id="KW-0812">Transmembrane</keyword>
<dbReference type="Gene3D" id="2.60.40.1880">
    <property type="entry name" value="Invasion associated locus B (IalB) protein"/>
    <property type="match status" value="1"/>
</dbReference>
<dbReference type="InterPro" id="IPR010642">
    <property type="entry name" value="Invasion_prot_B"/>
</dbReference>
<keyword evidence="1" id="KW-1133">Transmembrane helix</keyword>
<evidence type="ECO:0008006" key="4">
    <source>
        <dbReference type="Google" id="ProtNLM"/>
    </source>
</evidence>
<keyword evidence="3" id="KW-1185">Reference proteome</keyword>
<dbReference type="Pfam" id="PF06776">
    <property type="entry name" value="IalB"/>
    <property type="match status" value="1"/>
</dbReference>
<dbReference type="EMBL" id="QJQB01000041">
    <property type="protein sequence ID" value="PYA74518.1"/>
    <property type="molecule type" value="Genomic_DNA"/>
</dbReference>
<sequence length="205" mass="22943">MKKVKASVTLTILLLVLVIGYFLVMRTSQHTALMPRINQTTQSDKQTTQIIEYVFNKKKLPAQANAVSETYQNWQVNCVADDNQGCTITTHQTQSPNDLTFALNNQQQLVAQVIAPLGIDLRKGVDSTIAMQGKIASQHSEYLTCSDQGCTFELVLPIAVIKQFQKAYNIKINYYTIGQSNPNAMTIPLAGFNSTLSRLLYFYQK</sequence>
<feature type="transmembrane region" description="Helical" evidence="1">
    <location>
        <begin position="6"/>
        <end position="24"/>
    </location>
</feature>
<evidence type="ECO:0000313" key="3">
    <source>
        <dbReference type="Proteomes" id="UP000247823"/>
    </source>
</evidence>
<evidence type="ECO:0000256" key="1">
    <source>
        <dbReference type="SAM" id="Phobius"/>
    </source>
</evidence>
<dbReference type="InterPro" id="IPR038696">
    <property type="entry name" value="IalB_sf"/>
</dbReference>
<comment type="caution">
    <text evidence="2">The sequence shown here is derived from an EMBL/GenBank/DDBJ whole genome shotgun (WGS) entry which is preliminary data.</text>
</comment>
<reference evidence="2" key="1">
    <citation type="submission" date="2018-06" db="EMBL/GenBank/DDBJ databases">
        <title>Serratia marcescens genome sequencing and assembly.</title>
        <authorList>
            <person name="Martins R.C.R."/>
            <person name="Perdigao-Neto L.V."/>
            <person name="Costa S.F."/>
            <person name="Levin A.S.S."/>
        </authorList>
    </citation>
    <scope>NUCLEOTIDE SEQUENCE</scope>
    <source>
        <strain evidence="2">1283</strain>
    </source>
</reference>
<organism evidence="2 3">
    <name type="scientific">Serratia marcescens</name>
    <dbReference type="NCBI Taxonomy" id="615"/>
    <lineage>
        <taxon>Bacteria</taxon>
        <taxon>Pseudomonadati</taxon>
        <taxon>Pseudomonadota</taxon>
        <taxon>Gammaproteobacteria</taxon>
        <taxon>Enterobacterales</taxon>
        <taxon>Yersiniaceae</taxon>
        <taxon>Serratia</taxon>
    </lineage>
</organism>